<evidence type="ECO:0000313" key="2">
    <source>
        <dbReference type="Proteomes" id="UP000004827"/>
    </source>
</evidence>
<name>D2YC73_VIBMI</name>
<organism evidence="1 2">
    <name type="scientific">Vibrio mimicus VM603</name>
    <dbReference type="NCBI Taxonomy" id="671074"/>
    <lineage>
        <taxon>Bacteria</taxon>
        <taxon>Pseudomonadati</taxon>
        <taxon>Pseudomonadota</taxon>
        <taxon>Gammaproteobacteria</taxon>
        <taxon>Vibrionales</taxon>
        <taxon>Vibrionaceae</taxon>
        <taxon>Vibrio</taxon>
    </lineage>
</organism>
<reference evidence="1 2" key="1">
    <citation type="journal article" date="2009" name="BMC Evol. Biol.">
        <title>Genomic taxonomy of Vibrios.</title>
        <authorList>
            <person name="Thompson C.C."/>
            <person name="Vicente A.C."/>
            <person name="Souza R.C."/>
            <person name="Vasconcelos A.T."/>
            <person name="Vesth T."/>
            <person name="Alves N.Jr."/>
            <person name="Ussery D.W."/>
            <person name="Iida T."/>
            <person name="Thompson F.L."/>
        </authorList>
    </citation>
    <scope>NUCLEOTIDE SEQUENCE [LARGE SCALE GENOMIC DNA]</scope>
    <source>
        <strain evidence="1 2">VM603</strain>
    </source>
</reference>
<dbReference type="SUPFAM" id="SSF51445">
    <property type="entry name" value="(Trans)glycosidases"/>
    <property type="match status" value="1"/>
</dbReference>
<evidence type="ECO:0000313" key="1">
    <source>
        <dbReference type="EMBL" id="EEW07710.1"/>
    </source>
</evidence>
<dbReference type="InterPro" id="IPR017853">
    <property type="entry name" value="GH"/>
</dbReference>
<accession>D2YC73</accession>
<protein>
    <recommendedName>
        <fullName evidence="3">Enterotoxin</fullName>
    </recommendedName>
</protein>
<dbReference type="InterPro" id="IPR013785">
    <property type="entry name" value="Aldolase_TIM"/>
</dbReference>
<dbReference type="Proteomes" id="UP000004827">
    <property type="component" value="Unassembled WGS sequence"/>
</dbReference>
<dbReference type="EMBL" id="ACYU01000039">
    <property type="protein sequence ID" value="EEW07710.1"/>
    <property type="molecule type" value="Genomic_DNA"/>
</dbReference>
<evidence type="ECO:0008006" key="3">
    <source>
        <dbReference type="Google" id="ProtNLM"/>
    </source>
</evidence>
<dbReference type="Gene3D" id="3.20.20.70">
    <property type="entry name" value="Aldolase class I"/>
    <property type="match status" value="1"/>
</dbReference>
<gene>
    <name evidence="1" type="ORF">VMB_11200</name>
</gene>
<comment type="caution">
    <text evidence="1">The sequence shown here is derived from an EMBL/GenBank/DDBJ whole genome shotgun (WGS) entry which is preliminary data.</text>
</comment>
<proteinExistence type="predicted"/>
<dbReference type="AlphaFoldDB" id="D2YC73"/>
<sequence>MVHVYGVLKMGKLLKLTLATAVVVLASNGYASPLQLLNEKMRVDFDDSTKSIIITDLQARRAMQPNELFFLMLPNEKEIHMADFQLDKYEKANDSINLKFLRNDFTVDVSFKSDKDKYVSINYKISALNKDRNLAKITFFPTKKQSQAPYIEGSINSSPIIADSFFMLPRKPIVNTYAYEASTNFNVDLATPLTVEAPLEFTIYIGTFTEIGQLRRDFNEFMNVMRPRRYEPYLHYNTFLDWVDNGSLETYTEANVLNRMDAFYTELVDKRGVKLDGFLLDGGWDDHTGRWNFGKAFEHGFGVIKNKADAMKASVGLWLSPWGGYNKSLEVRVSHAKKYGFETVEGKFALSGPNYFKNFNNQIINLIANEHISSFKLDGMGNANTHLKGSPFASDFDASIVLIENMRKANPNIFINLTTGTNASPSWLFFADSIWRQGDDINLYGEGSPAQQWMTYRDAETYRSIVRQGPLFPLNSLMYHGIISAQHAYYGLEKTQSGRDFSDQVWSYFSTGTQLQEMYITPNMLNKEKWDVLADAAKWSRANAKVLTDTHWIGGNPTKLEVYGWASWTKEKAVFSLRNPSEKPQVYFLDLPKDFELPTGISDQFIVKQVYGKNESVPRHYKGATVITLSPLQTLVLEAEPL</sequence>